<evidence type="ECO:0000313" key="1">
    <source>
        <dbReference type="EMBL" id="KAJ1166184.1"/>
    </source>
</evidence>
<evidence type="ECO:0000313" key="2">
    <source>
        <dbReference type="Proteomes" id="UP001066276"/>
    </source>
</evidence>
<dbReference type="AlphaFoldDB" id="A0AAV7SQ24"/>
<proteinExistence type="predicted"/>
<dbReference type="EMBL" id="JANPWB010000008">
    <property type="protein sequence ID" value="KAJ1166184.1"/>
    <property type="molecule type" value="Genomic_DNA"/>
</dbReference>
<reference evidence="1" key="1">
    <citation type="journal article" date="2022" name="bioRxiv">
        <title>Sequencing and chromosome-scale assembly of the giantPleurodeles waltlgenome.</title>
        <authorList>
            <person name="Brown T."/>
            <person name="Elewa A."/>
            <person name="Iarovenko S."/>
            <person name="Subramanian E."/>
            <person name="Araus A.J."/>
            <person name="Petzold A."/>
            <person name="Susuki M."/>
            <person name="Suzuki K.-i.T."/>
            <person name="Hayashi T."/>
            <person name="Toyoda A."/>
            <person name="Oliveira C."/>
            <person name="Osipova E."/>
            <person name="Leigh N.D."/>
            <person name="Simon A."/>
            <person name="Yun M.H."/>
        </authorList>
    </citation>
    <scope>NUCLEOTIDE SEQUENCE</scope>
    <source>
        <strain evidence="1">20211129_DDA</strain>
        <tissue evidence="1">Liver</tissue>
    </source>
</reference>
<comment type="caution">
    <text evidence="1">The sequence shown here is derived from an EMBL/GenBank/DDBJ whole genome shotgun (WGS) entry which is preliminary data.</text>
</comment>
<keyword evidence="2" id="KW-1185">Reference proteome</keyword>
<name>A0AAV7SQ24_PLEWA</name>
<accession>A0AAV7SQ24</accession>
<sequence length="82" mass="9422">MARGTESKEHYTPRPVPIVMKEQLRRELSKLSEQVFFRFCSACRAMVIPACWRVEQNQTGKEKRSAEEAAAVAVSPSRSYFK</sequence>
<protein>
    <submittedName>
        <fullName evidence="1">Uncharacterized protein</fullName>
    </submittedName>
</protein>
<gene>
    <name evidence="1" type="ORF">NDU88_006592</name>
</gene>
<dbReference type="Proteomes" id="UP001066276">
    <property type="component" value="Chromosome 4_2"/>
</dbReference>
<organism evidence="1 2">
    <name type="scientific">Pleurodeles waltl</name>
    <name type="common">Iberian ribbed newt</name>
    <dbReference type="NCBI Taxonomy" id="8319"/>
    <lineage>
        <taxon>Eukaryota</taxon>
        <taxon>Metazoa</taxon>
        <taxon>Chordata</taxon>
        <taxon>Craniata</taxon>
        <taxon>Vertebrata</taxon>
        <taxon>Euteleostomi</taxon>
        <taxon>Amphibia</taxon>
        <taxon>Batrachia</taxon>
        <taxon>Caudata</taxon>
        <taxon>Salamandroidea</taxon>
        <taxon>Salamandridae</taxon>
        <taxon>Pleurodelinae</taxon>
        <taxon>Pleurodeles</taxon>
    </lineage>
</organism>